<reference evidence="11 12" key="1">
    <citation type="submission" date="2019-10" db="EMBL/GenBank/DDBJ databases">
        <title>Alkalibaculum tamaniensis sp.nov., a new alkaliphilic acetogen, isolated on methoxylated aromatics from a mud volcano.</title>
        <authorList>
            <person name="Khomyakova M.A."/>
            <person name="Merkel A.Y."/>
            <person name="Bonch-Osmolovskaya E.A."/>
            <person name="Slobodkin A.I."/>
        </authorList>
    </citation>
    <scope>NUCLEOTIDE SEQUENCE [LARGE SCALE GENOMIC DNA]</scope>
    <source>
        <strain evidence="11 12">M08DMB</strain>
    </source>
</reference>
<dbReference type="UniPathway" id="UPA00121">
    <property type="reaction ID" value="UER00345"/>
</dbReference>
<dbReference type="InterPro" id="IPR002912">
    <property type="entry name" value="ACT_dom"/>
</dbReference>
<dbReference type="InterPro" id="IPR045865">
    <property type="entry name" value="ACT-like_dom_sf"/>
</dbReference>
<dbReference type="Proteomes" id="UP000440004">
    <property type="component" value="Unassembled WGS sequence"/>
</dbReference>
<evidence type="ECO:0000259" key="10">
    <source>
        <dbReference type="PROSITE" id="PS51671"/>
    </source>
</evidence>
<dbReference type="AlphaFoldDB" id="A0A6A7KAT0"/>
<dbReference type="EMBL" id="WHNX01000022">
    <property type="protein sequence ID" value="MPW26628.1"/>
    <property type="molecule type" value="Genomic_DNA"/>
</dbReference>
<protein>
    <recommendedName>
        <fullName evidence="3">Prephenate dehydratase</fullName>
        <ecNumber evidence="2">4.2.1.51</ecNumber>
    </recommendedName>
</protein>
<evidence type="ECO:0000313" key="12">
    <source>
        <dbReference type="Proteomes" id="UP000440004"/>
    </source>
</evidence>
<dbReference type="PANTHER" id="PTHR21022">
    <property type="entry name" value="PREPHENATE DEHYDRATASE P PROTEIN"/>
    <property type="match status" value="1"/>
</dbReference>
<evidence type="ECO:0000256" key="7">
    <source>
        <dbReference type="ARBA" id="ARBA00023239"/>
    </source>
</evidence>
<evidence type="ECO:0000256" key="8">
    <source>
        <dbReference type="ARBA" id="ARBA00047848"/>
    </source>
</evidence>
<dbReference type="PROSITE" id="PS51671">
    <property type="entry name" value="ACT"/>
    <property type="match status" value="1"/>
</dbReference>
<keyword evidence="4" id="KW-0028">Amino-acid biosynthesis</keyword>
<dbReference type="RefSeq" id="WP_152805317.1">
    <property type="nucleotide sequence ID" value="NZ_WHNX01000022.1"/>
</dbReference>
<evidence type="ECO:0000256" key="4">
    <source>
        <dbReference type="ARBA" id="ARBA00022605"/>
    </source>
</evidence>
<comment type="catalytic activity">
    <reaction evidence="8">
        <text>prephenate + H(+) = 3-phenylpyruvate + CO2 + H2O</text>
        <dbReference type="Rhea" id="RHEA:21648"/>
        <dbReference type="ChEBI" id="CHEBI:15377"/>
        <dbReference type="ChEBI" id="CHEBI:15378"/>
        <dbReference type="ChEBI" id="CHEBI:16526"/>
        <dbReference type="ChEBI" id="CHEBI:18005"/>
        <dbReference type="ChEBI" id="CHEBI:29934"/>
        <dbReference type="EC" id="4.2.1.51"/>
    </reaction>
</comment>
<dbReference type="EC" id="4.2.1.51" evidence="2"/>
<sequence>MSIEKIVYQGDPGSYSYEAMLEFFGDNITFENKDFFPDVFEDVSKGNAKYGIIPFENSTTGGVYEVFDLLNTYENCYIVGEICVEINHNLMSIKDAKIQDITTVYSHPQALDQCKQYIRKMNFHEMPYRNTATSAKAVSEMNNKSCAAIANKMAANFYNLEILDSKINNYINNITKFIIITNNLTFDKNSNKISLILITSHSPGALYEALGCLAKNNINMMKLESRPIKNIPWQYSFYLDLEGNLEDENIKKAFNELSITCKKFKVLGNYIAY</sequence>
<evidence type="ECO:0000256" key="5">
    <source>
        <dbReference type="ARBA" id="ARBA00023141"/>
    </source>
</evidence>
<comment type="caution">
    <text evidence="11">The sequence shown here is derived from an EMBL/GenBank/DDBJ whole genome shotgun (WGS) entry which is preliminary data.</text>
</comment>
<gene>
    <name evidence="11" type="primary">pheA</name>
    <name evidence="11" type="ORF">GC105_12600</name>
</gene>
<evidence type="ECO:0000256" key="6">
    <source>
        <dbReference type="ARBA" id="ARBA00023222"/>
    </source>
</evidence>
<keyword evidence="6" id="KW-0584">Phenylalanine biosynthesis</keyword>
<dbReference type="GO" id="GO:0005737">
    <property type="term" value="C:cytoplasm"/>
    <property type="evidence" value="ECO:0007669"/>
    <property type="project" value="TreeGrafter"/>
</dbReference>
<name>A0A6A7KAT0_9FIRM</name>
<dbReference type="Gene3D" id="3.30.70.260">
    <property type="match status" value="1"/>
</dbReference>
<dbReference type="SUPFAM" id="SSF53850">
    <property type="entry name" value="Periplasmic binding protein-like II"/>
    <property type="match status" value="1"/>
</dbReference>
<dbReference type="CDD" id="cd13631">
    <property type="entry name" value="PBP2_Ct-PDT_like"/>
    <property type="match status" value="1"/>
</dbReference>
<evidence type="ECO:0000256" key="3">
    <source>
        <dbReference type="ARBA" id="ARBA00021872"/>
    </source>
</evidence>
<dbReference type="PANTHER" id="PTHR21022:SF19">
    <property type="entry name" value="PREPHENATE DEHYDRATASE-RELATED"/>
    <property type="match status" value="1"/>
</dbReference>
<feature type="domain" description="Prephenate dehydratase" evidence="9">
    <location>
        <begin position="5"/>
        <end position="182"/>
    </location>
</feature>
<dbReference type="Gene3D" id="3.40.190.10">
    <property type="entry name" value="Periplasmic binding protein-like II"/>
    <property type="match status" value="2"/>
</dbReference>
<accession>A0A6A7KAT0</accession>
<keyword evidence="5" id="KW-0057">Aromatic amino acid biosynthesis</keyword>
<dbReference type="GO" id="GO:0009094">
    <property type="term" value="P:L-phenylalanine biosynthetic process"/>
    <property type="evidence" value="ECO:0007669"/>
    <property type="project" value="UniProtKB-UniPathway"/>
</dbReference>
<feature type="domain" description="ACT" evidence="10">
    <location>
        <begin position="194"/>
        <end position="269"/>
    </location>
</feature>
<dbReference type="GO" id="GO:0004664">
    <property type="term" value="F:prephenate dehydratase activity"/>
    <property type="evidence" value="ECO:0007669"/>
    <property type="project" value="UniProtKB-EC"/>
</dbReference>
<evidence type="ECO:0000256" key="2">
    <source>
        <dbReference type="ARBA" id="ARBA00013147"/>
    </source>
</evidence>
<comment type="pathway">
    <text evidence="1">Amino-acid biosynthesis; L-phenylalanine biosynthesis; phenylpyruvate from prephenate: step 1/1.</text>
</comment>
<evidence type="ECO:0000313" key="11">
    <source>
        <dbReference type="EMBL" id="MPW26628.1"/>
    </source>
</evidence>
<organism evidence="11 12">
    <name type="scientific">Alkalibaculum sporogenes</name>
    <dbReference type="NCBI Taxonomy" id="2655001"/>
    <lineage>
        <taxon>Bacteria</taxon>
        <taxon>Bacillati</taxon>
        <taxon>Bacillota</taxon>
        <taxon>Clostridia</taxon>
        <taxon>Eubacteriales</taxon>
        <taxon>Eubacteriaceae</taxon>
        <taxon>Alkalibaculum</taxon>
    </lineage>
</organism>
<keyword evidence="7 11" id="KW-0456">Lyase</keyword>
<evidence type="ECO:0000256" key="1">
    <source>
        <dbReference type="ARBA" id="ARBA00004741"/>
    </source>
</evidence>
<dbReference type="PROSITE" id="PS51171">
    <property type="entry name" value="PREPHENATE_DEHYDR_3"/>
    <property type="match status" value="1"/>
</dbReference>
<proteinExistence type="predicted"/>
<evidence type="ECO:0000259" key="9">
    <source>
        <dbReference type="PROSITE" id="PS51171"/>
    </source>
</evidence>
<dbReference type="NCBIfam" id="NF008865">
    <property type="entry name" value="PRK11898.1"/>
    <property type="match status" value="1"/>
</dbReference>
<keyword evidence="12" id="KW-1185">Reference proteome</keyword>
<dbReference type="CDD" id="cd04905">
    <property type="entry name" value="ACT_CM-PDT"/>
    <property type="match status" value="1"/>
</dbReference>
<dbReference type="Pfam" id="PF00800">
    <property type="entry name" value="PDT"/>
    <property type="match status" value="1"/>
</dbReference>
<dbReference type="SUPFAM" id="SSF55021">
    <property type="entry name" value="ACT-like"/>
    <property type="match status" value="1"/>
</dbReference>
<dbReference type="InterPro" id="IPR001086">
    <property type="entry name" value="Preph_deHydtase"/>
</dbReference>